<name>A0A915EIN3_9BILA</name>
<reference evidence="10" key="1">
    <citation type="submission" date="2022-11" db="UniProtKB">
        <authorList>
            <consortium name="WormBaseParasite"/>
        </authorList>
    </citation>
    <scope>IDENTIFICATION</scope>
</reference>
<dbReference type="Proteomes" id="UP000887574">
    <property type="component" value="Unplaced"/>
</dbReference>
<comment type="catalytic activity">
    <reaction evidence="1 5">
        <text>Endohydrolysis of (1-&gt;4)-beta-D-glucosidic linkages in cellulose, lichenin and cereal beta-D-glucans.</text>
        <dbReference type="EC" id="3.2.1.4"/>
    </reaction>
</comment>
<dbReference type="GO" id="GO:0030245">
    <property type="term" value="P:cellulose catabolic process"/>
    <property type="evidence" value="ECO:0007669"/>
    <property type="project" value="UniProtKB-KW"/>
</dbReference>
<dbReference type="InterPro" id="IPR008965">
    <property type="entry name" value="CBM2/CBM3_carb-bd_dom_sf"/>
</dbReference>
<evidence type="ECO:0000256" key="4">
    <source>
        <dbReference type="ARBA" id="ARBA00023295"/>
    </source>
</evidence>
<dbReference type="GO" id="GO:0008810">
    <property type="term" value="F:cellulase activity"/>
    <property type="evidence" value="ECO:0007669"/>
    <property type="project" value="UniProtKB-EC"/>
</dbReference>
<keyword evidence="9" id="KW-1185">Reference proteome</keyword>
<proteinExistence type="inferred from homology"/>
<dbReference type="InterPro" id="IPR001547">
    <property type="entry name" value="Glyco_hydro_5"/>
</dbReference>
<feature type="domain" description="Glycoside hydrolase family 5" evidence="7">
    <location>
        <begin position="105"/>
        <end position="200"/>
    </location>
</feature>
<dbReference type="SUPFAM" id="SSF51445">
    <property type="entry name" value="(Trans)glycosidases"/>
    <property type="match status" value="1"/>
</dbReference>
<dbReference type="SUPFAM" id="SSF49384">
    <property type="entry name" value="Carbohydrate-binding domain"/>
    <property type="match status" value="1"/>
</dbReference>
<evidence type="ECO:0000313" key="9">
    <source>
        <dbReference type="Proteomes" id="UP000887574"/>
    </source>
</evidence>
<dbReference type="Pfam" id="PF09478">
    <property type="entry name" value="CBM49"/>
    <property type="match status" value="1"/>
</dbReference>
<keyword evidence="5" id="KW-0119">Carbohydrate metabolism</keyword>
<keyword evidence="5" id="KW-0136">Cellulose degradation</keyword>
<feature type="domain" description="Carbohydrate binding" evidence="8">
    <location>
        <begin position="259"/>
        <end position="309"/>
    </location>
</feature>
<feature type="compositionally biased region" description="Polar residues" evidence="6">
    <location>
        <begin position="1"/>
        <end position="11"/>
    </location>
</feature>
<evidence type="ECO:0000259" key="7">
    <source>
        <dbReference type="Pfam" id="PF00150"/>
    </source>
</evidence>
<dbReference type="Pfam" id="PF00150">
    <property type="entry name" value="Cellulase"/>
    <property type="match status" value="1"/>
</dbReference>
<dbReference type="Gene3D" id="3.20.20.80">
    <property type="entry name" value="Glycosidases"/>
    <property type="match status" value="1"/>
</dbReference>
<dbReference type="EC" id="3.2.1.4" evidence="5"/>
<dbReference type="InterPro" id="IPR019028">
    <property type="entry name" value="CBM_49"/>
</dbReference>
<keyword evidence="4 5" id="KW-0326">Glycosidase</keyword>
<dbReference type="InterPro" id="IPR017853">
    <property type="entry name" value="GH"/>
</dbReference>
<keyword evidence="3 5" id="KW-0378">Hydrolase</keyword>
<evidence type="ECO:0000256" key="1">
    <source>
        <dbReference type="ARBA" id="ARBA00000966"/>
    </source>
</evidence>
<evidence type="ECO:0000256" key="5">
    <source>
        <dbReference type="RuleBase" id="RU361153"/>
    </source>
</evidence>
<protein>
    <recommendedName>
        <fullName evidence="5">Endoglucanase</fullName>
        <ecNumber evidence="5">3.2.1.4</ecNumber>
    </recommendedName>
</protein>
<evidence type="ECO:0000259" key="8">
    <source>
        <dbReference type="Pfam" id="PF09478"/>
    </source>
</evidence>
<organism evidence="9 10">
    <name type="scientific">Ditylenchus dipsaci</name>
    <dbReference type="NCBI Taxonomy" id="166011"/>
    <lineage>
        <taxon>Eukaryota</taxon>
        <taxon>Metazoa</taxon>
        <taxon>Ecdysozoa</taxon>
        <taxon>Nematoda</taxon>
        <taxon>Chromadorea</taxon>
        <taxon>Rhabditida</taxon>
        <taxon>Tylenchina</taxon>
        <taxon>Tylenchomorpha</taxon>
        <taxon>Sphaerularioidea</taxon>
        <taxon>Anguinidae</taxon>
        <taxon>Anguininae</taxon>
        <taxon>Ditylenchus</taxon>
    </lineage>
</organism>
<evidence type="ECO:0000256" key="3">
    <source>
        <dbReference type="ARBA" id="ARBA00022801"/>
    </source>
</evidence>
<sequence length="342" mass="36013">MNKQKMSSAVSTAPPYGQLSVSGPNSRDPTVRMCNSEACLCFGVNGLASTTLQALFKPSMLMERQLVRAAMGVGETGGYLTDPTGQTNLVNTVVKAAIDQECHYLGTPTWSQDVDVASQSPITGQSNLMYTLHYYAGSHKADLRTKAQTAINNGLPIFVTEYGTVNANGDGGVDSSSSNEWWDFLNQNSISHANWAVEDKNEGAAALVAGTPGTLAGVSSDSNLTPSGQLVKSVLKAASSGVSCTGSIASSSLAMVDGFQVDFVFTNSDIKSVCSATFTFALKSGQSLVDIWNMEASSNQQYKLPSWVNIGVCSSFKDAGISIKEPTALCLLSVCSLLHIAR</sequence>
<keyword evidence="5" id="KW-0624">Polysaccharide degradation</keyword>
<feature type="region of interest" description="Disordered" evidence="6">
    <location>
        <begin position="1"/>
        <end position="27"/>
    </location>
</feature>
<dbReference type="WBParaSite" id="jg630">
    <property type="protein sequence ID" value="jg630"/>
    <property type="gene ID" value="jg630"/>
</dbReference>
<evidence type="ECO:0000256" key="6">
    <source>
        <dbReference type="SAM" id="MobiDB-lite"/>
    </source>
</evidence>
<comment type="similarity">
    <text evidence="2 5">Belongs to the glycosyl hydrolase 5 (cellulase A) family.</text>
</comment>
<dbReference type="GO" id="GO:0030246">
    <property type="term" value="F:carbohydrate binding"/>
    <property type="evidence" value="ECO:0007669"/>
    <property type="project" value="InterPro"/>
</dbReference>
<evidence type="ECO:0000313" key="10">
    <source>
        <dbReference type="WBParaSite" id="jg630"/>
    </source>
</evidence>
<dbReference type="AlphaFoldDB" id="A0A915EIN3"/>
<evidence type="ECO:0000256" key="2">
    <source>
        <dbReference type="ARBA" id="ARBA00005641"/>
    </source>
</evidence>
<accession>A0A915EIN3</accession>